<gene>
    <name evidence="1" type="ORF">HELGO_WM18532</name>
</gene>
<name>A0A6S6TWF1_9BACT</name>
<dbReference type="AlphaFoldDB" id="A0A6S6TWF1"/>
<sequence length="802" mass="95573">MKTDTIKTSLKLIQVEQMVIILKELKHIKNILDFFHGYKEIDKQNHESKPIKKNIYYLRRDIVALEEKIQMLETIHQEMSHDTTVLFLIKYDYIRTQIEDLLGVVEALYNKMQQFFGETLNQYLPYPILGRRFSNNATMMYLNNYYREMLKNFSTRSNHEEKDQLILGWNFKTGFKYRIFVNREIKRKGYKKDVFNNYIDLPYWYYELPMLLPSITHEVASIALRHPKEALSIPYQSLNDKLHDFLSDTNNNFIQKVQDIIGYTQYANELAKEIMADLIAYHVHQEAYMNALFHNTIAEKLSKDYLKVIHKEGNEYLKMLPNEWYFNQKKDHAILRLHFLLYLIQDKEAKKGKQSETYEEMYNMLNALMPLDNTKIEREEGFSKTYKYHYPNFHSSYQSVQNYLMQTLNVLKQWYHSNKYHILNFPSPQQETSCDFSTLWKQRYEIQSNNENMVLHQNNFRLEIHDKISQIPFLSTIKQTKEPVIYVLELGKARKDTHTNLNNPSDIMHLVQDEINAENKLEEVQQDSSKAFSVYGIYDWASIKEKKNIIDINKKIKSLLPNTKHNNTKKLKYFKTKQVLLKVHAEIQGETTTKEKQTFSAIYNMELEKTINKNKCTNGYKSLDESINYIVNKLNKADNKSKFKRANIYKSLGPKDLTVILEESSLAFIFDFISQLNKVPYKEEQVNILRTFTMICSSFEQTNLDLTSKQHTFQFQDPFILVSYLRISNTFTKKELQELLHSNRHDIKVLYEITGVMDYRLEWKEGIAMQTVLTFYNKMIDNECLTDFQTKIEKRENILEER</sequence>
<dbReference type="EMBL" id="CACVAU010000062">
    <property type="protein sequence ID" value="CAA6821070.1"/>
    <property type="molecule type" value="Genomic_DNA"/>
</dbReference>
<organism evidence="1">
    <name type="scientific">uncultured Sulfurovum sp</name>
    <dbReference type="NCBI Taxonomy" id="269237"/>
    <lineage>
        <taxon>Bacteria</taxon>
        <taxon>Pseudomonadati</taxon>
        <taxon>Campylobacterota</taxon>
        <taxon>Epsilonproteobacteria</taxon>
        <taxon>Campylobacterales</taxon>
        <taxon>Sulfurovaceae</taxon>
        <taxon>Sulfurovum</taxon>
        <taxon>environmental samples</taxon>
    </lineage>
</organism>
<evidence type="ECO:0000313" key="1">
    <source>
        <dbReference type="EMBL" id="CAA6821070.1"/>
    </source>
</evidence>
<reference evidence="1" key="1">
    <citation type="submission" date="2020-01" db="EMBL/GenBank/DDBJ databases">
        <authorList>
            <person name="Meier V. D."/>
            <person name="Meier V D."/>
        </authorList>
    </citation>
    <scope>NUCLEOTIDE SEQUENCE</scope>
    <source>
        <strain evidence="1">HLG_WM_MAG_05</strain>
    </source>
</reference>
<protein>
    <submittedName>
        <fullName evidence="1">Uncharacterized protein</fullName>
    </submittedName>
</protein>
<accession>A0A6S6TWF1</accession>
<proteinExistence type="predicted"/>